<evidence type="ECO:0000313" key="2">
    <source>
        <dbReference type="Proteomes" id="UP001187531"/>
    </source>
</evidence>
<reference evidence="1" key="1">
    <citation type="submission" date="2023-07" db="EMBL/GenBank/DDBJ databases">
        <title>Chromosome-level genome assembly of Artemia franciscana.</title>
        <authorList>
            <person name="Jo E."/>
        </authorList>
    </citation>
    <scope>NUCLEOTIDE SEQUENCE</scope>
    <source>
        <tissue evidence="1">Whole body</tissue>
    </source>
</reference>
<accession>A0AA88I584</accession>
<keyword evidence="2" id="KW-1185">Reference proteome</keyword>
<comment type="caution">
    <text evidence="1">The sequence shown here is derived from an EMBL/GenBank/DDBJ whole genome shotgun (WGS) entry which is preliminary data.</text>
</comment>
<dbReference type="EMBL" id="JAVRJZ010000003">
    <property type="protein sequence ID" value="KAK2724330.1"/>
    <property type="molecule type" value="Genomic_DNA"/>
</dbReference>
<organism evidence="1 2">
    <name type="scientific">Artemia franciscana</name>
    <name type="common">Brine shrimp</name>
    <name type="synonym">Artemia sanfranciscana</name>
    <dbReference type="NCBI Taxonomy" id="6661"/>
    <lineage>
        <taxon>Eukaryota</taxon>
        <taxon>Metazoa</taxon>
        <taxon>Ecdysozoa</taxon>
        <taxon>Arthropoda</taxon>
        <taxon>Crustacea</taxon>
        <taxon>Branchiopoda</taxon>
        <taxon>Anostraca</taxon>
        <taxon>Artemiidae</taxon>
        <taxon>Artemia</taxon>
    </lineage>
</organism>
<protein>
    <submittedName>
        <fullName evidence="1">Uncharacterized protein</fullName>
    </submittedName>
</protein>
<sequence length="104" mass="11967">MDSVHCSKPMINWKSQNMKHAWKRFKQHAKFMFSGPLSGKAETVKCSYLLIWVGENGKDIFYAFTIADSEQDLSAYLAKFDTYVEPMATPFLPDTNFTKGTRML</sequence>
<dbReference type="Proteomes" id="UP001187531">
    <property type="component" value="Unassembled WGS sequence"/>
</dbReference>
<name>A0AA88I584_ARTSF</name>
<gene>
    <name evidence="1" type="ORF">QYM36_000992</name>
</gene>
<proteinExistence type="predicted"/>
<dbReference type="AlphaFoldDB" id="A0AA88I584"/>
<evidence type="ECO:0000313" key="1">
    <source>
        <dbReference type="EMBL" id="KAK2724330.1"/>
    </source>
</evidence>